<gene>
    <name evidence="1" type="ORF">UH38_19620</name>
</gene>
<reference evidence="1 2" key="1">
    <citation type="submission" date="2015-02" db="EMBL/GenBank/DDBJ databases">
        <title>Draft genome of a novel marine cyanobacterium (Chroococcales) isolated from South Atlantic Ocean.</title>
        <authorList>
            <person name="Rigonato J."/>
            <person name="Alvarenga D.O."/>
            <person name="Branco L.H."/>
            <person name="Varani A.M."/>
            <person name="Brandini F.P."/>
            <person name="Fiore M.F."/>
        </authorList>
    </citation>
    <scope>NUCLEOTIDE SEQUENCE [LARGE SCALE GENOMIC DNA]</scope>
    <source>
        <strain evidence="1 2">CENA595</strain>
    </source>
</reference>
<evidence type="ECO:0000313" key="1">
    <source>
        <dbReference type="EMBL" id="KJH70203.1"/>
    </source>
</evidence>
<proteinExistence type="predicted"/>
<sequence>MDFSANSGLAIAPDRVSDNLNAQVLLSVPQSDRVRTPQRRARYSDKQRIRLKDAKSWVLRRSGCSNTAEIKKYLKILGKKLDLRLTSAWIAIYKELAEAIRNLVLALGSDRLFEFVPLPVYLAEVVEQVEFASIQSKSAGAESLVDFPG</sequence>
<accession>A0A0D8ZN30</accession>
<dbReference type="RefSeq" id="WP_045056387.1">
    <property type="nucleotide sequence ID" value="NZ_CAWMDP010000019.1"/>
</dbReference>
<dbReference type="Proteomes" id="UP000032452">
    <property type="component" value="Unassembled WGS sequence"/>
</dbReference>
<name>A0A0D8ZN30_9CYAN</name>
<dbReference type="AlphaFoldDB" id="A0A0D8ZN30"/>
<dbReference type="EMBL" id="JYON01000026">
    <property type="protein sequence ID" value="KJH70203.1"/>
    <property type="molecule type" value="Genomic_DNA"/>
</dbReference>
<protein>
    <submittedName>
        <fullName evidence="1">Uncharacterized protein</fullName>
    </submittedName>
</protein>
<keyword evidence="2" id="KW-1185">Reference proteome</keyword>
<organism evidence="1 2">
    <name type="scientific">Aliterella atlantica CENA595</name>
    <dbReference type="NCBI Taxonomy" id="1618023"/>
    <lineage>
        <taxon>Bacteria</taxon>
        <taxon>Bacillati</taxon>
        <taxon>Cyanobacteriota</taxon>
        <taxon>Cyanophyceae</taxon>
        <taxon>Chroococcidiopsidales</taxon>
        <taxon>Aliterellaceae</taxon>
        <taxon>Aliterella</taxon>
    </lineage>
</organism>
<comment type="caution">
    <text evidence="1">The sequence shown here is derived from an EMBL/GenBank/DDBJ whole genome shotgun (WGS) entry which is preliminary data.</text>
</comment>
<evidence type="ECO:0000313" key="2">
    <source>
        <dbReference type="Proteomes" id="UP000032452"/>
    </source>
</evidence>